<dbReference type="STRING" id="4097.A0A1S4DRM0"/>
<dbReference type="AlphaFoldDB" id="A0A1S4DRM0"/>
<dbReference type="PaxDb" id="4097-A0A1S4DRM0"/>
<protein>
    <submittedName>
        <fullName evidence="1">Uncharacterized protein</fullName>
    </submittedName>
</protein>
<dbReference type="OrthoDB" id="439808at2759"/>
<dbReference type="RefSeq" id="XP_016516081.1">
    <property type="nucleotide sequence ID" value="XM_016660595.1"/>
</dbReference>
<dbReference type="KEGG" id="nta:107832730"/>
<accession>A0A1S4DRM0</accession>
<organism evidence="1">
    <name type="scientific">Nicotiana tabacum</name>
    <name type="common">Common tobacco</name>
    <dbReference type="NCBI Taxonomy" id="4097"/>
    <lineage>
        <taxon>Eukaryota</taxon>
        <taxon>Viridiplantae</taxon>
        <taxon>Streptophyta</taxon>
        <taxon>Embryophyta</taxon>
        <taxon>Tracheophyta</taxon>
        <taxon>Spermatophyta</taxon>
        <taxon>Magnoliopsida</taxon>
        <taxon>eudicotyledons</taxon>
        <taxon>Gunneridae</taxon>
        <taxon>Pentapetalae</taxon>
        <taxon>asterids</taxon>
        <taxon>lamiids</taxon>
        <taxon>Solanales</taxon>
        <taxon>Solanaceae</taxon>
        <taxon>Nicotianoideae</taxon>
        <taxon>Nicotianeae</taxon>
        <taxon>Nicotiana</taxon>
    </lineage>
</organism>
<gene>
    <name evidence="1" type="primary">LOC107832730</name>
</gene>
<sequence length="126" mass="14108">MPYLGNPQVMTGMYTGNPIYQLPAPYSYQPGFSYPQYRFPAYGPDYVYPQMYGVPGPQILQYQRPNTNGARTKNVPVMQLPYNSVKLLDYPVSSGITMSSPRQSQIVVQAHPSQFTQRSGSDQMAG</sequence>
<proteinExistence type="predicted"/>
<name>A0A1S4DRM0_TOBAC</name>
<evidence type="ECO:0000313" key="1">
    <source>
        <dbReference type="RefSeq" id="XP_016516081.1"/>
    </source>
</evidence>
<reference evidence="1" key="1">
    <citation type="submission" date="2025-08" db="UniProtKB">
        <authorList>
            <consortium name="RefSeq"/>
        </authorList>
    </citation>
    <scope>IDENTIFICATION</scope>
</reference>